<comment type="catalytic activity">
    <reaction evidence="14 15">
        <text>an alpha-Kdo-(2-&gt;6)-lipid IVA + ATP = a 4-O-phospho-alpha-Kdo-(2-&gt;6)-lipid IVA + ADP + H(+)</text>
        <dbReference type="Rhea" id="RHEA:74271"/>
        <dbReference type="ChEBI" id="CHEBI:15378"/>
        <dbReference type="ChEBI" id="CHEBI:30616"/>
        <dbReference type="ChEBI" id="CHEBI:176428"/>
        <dbReference type="ChEBI" id="CHEBI:193140"/>
        <dbReference type="ChEBI" id="CHEBI:456216"/>
        <dbReference type="EC" id="2.7.1.166"/>
    </reaction>
</comment>
<keyword evidence="7 15" id="KW-0808">Transferase</keyword>
<sequence length="242" mass="27093">MQLSAVDARCVTTAHGAIVFDRRRLPQVDERWLEPNDSADAARGGRGAVWRVDTPAGRAVLRHYRRGGAVARISADRYLWAGAGRTRSFAEFELLSTLLEMGLPVPPPLAARYRRCDPLRYTADLLTLEIPGARTLAELFPAVLEDAGAIEQLGLTLARFHRAGASHADLNAHNILLDRNGQWWLIDFDRGQLRAPRPGWWARRMDRLERSWRKLGVLQQARGLSAWRQLRAVHDAAAGVGR</sequence>
<evidence type="ECO:0000256" key="12">
    <source>
        <dbReference type="ARBA" id="ARBA00023136"/>
    </source>
</evidence>
<proteinExistence type="inferred from homology"/>
<dbReference type="HAMAP" id="MF_00521">
    <property type="entry name" value="KDO_kinase"/>
    <property type="match status" value="1"/>
</dbReference>
<evidence type="ECO:0000256" key="15">
    <source>
        <dbReference type="HAMAP-Rule" id="MF_00521"/>
    </source>
</evidence>
<gene>
    <name evidence="15" type="primary">kdkA</name>
    <name evidence="16" type="ORF">M0G41_06195</name>
</gene>
<evidence type="ECO:0000256" key="10">
    <source>
        <dbReference type="ARBA" id="ARBA00022840"/>
    </source>
</evidence>
<dbReference type="SUPFAM" id="SSF56112">
    <property type="entry name" value="Protein kinase-like (PK-like)"/>
    <property type="match status" value="1"/>
</dbReference>
<dbReference type="InterPro" id="IPR011009">
    <property type="entry name" value="Kinase-like_dom_sf"/>
</dbReference>
<evidence type="ECO:0000256" key="2">
    <source>
        <dbReference type="ARBA" id="ARBA00004713"/>
    </source>
</evidence>
<dbReference type="Proteomes" id="UP001431449">
    <property type="component" value="Unassembled WGS sequence"/>
</dbReference>
<reference evidence="16" key="1">
    <citation type="submission" date="2022-04" db="EMBL/GenBank/DDBJ databases">
        <title>Lysobacter sp. CAU 1642 isolated from sea sand.</title>
        <authorList>
            <person name="Kim W."/>
        </authorList>
    </citation>
    <scope>NUCLEOTIDE SEQUENCE</scope>
    <source>
        <strain evidence="16">CAU 1642</strain>
    </source>
</reference>
<comment type="pathway">
    <text evidence="2 15">Bacterial outer membrane biogenesis; LPS core biosynthesis.</text>
</comment>
<keyword evidence="17" id="KW-1185">Reference proteome</keyword>
<keyword evidence="5 15" id="KW-1003">Cell membrane</keyword>
<dbReference type="InterPro" id="IPR022826">
    <property type="entry name" value="KDO_kinase"/>
</dbReference>
<evidence type="ECO:0000256" key="8">
    <source>
        <dbReference type="ARBA" id="ARBA00022741"/>
    </source>
</evidence>
<evidence type="ECO:0000256" key="6">
    <source>
        <dbReference type="ARBA" id="ARBA00022519"/>
    </source>
</evidence>
<evidence type="ECO:0000256" key="13">
    <source>
        <dbReference type="ARBA" id="ARBA00029511"/>
    </source>
</evidence>
<comment type="subcellular location">
    <subcellularLocation>
        <location evidence="1 15">Cell inner membrane</location>
        <topology evidence="1 15">Peripheral membrane protein</topology>
        <orientation evidence="1 15">Cytoplasmic side</orientation>
    </subcellularLocation>
</comment>
<evidence type="ECO:0000256" key="5">
    <source>
        <dbReference type="ARBA" id="ARBA00022475"/>
    </source>
</evidence>
<keyword evidence="8 15" id="KW-0547">Nucleotide-binding</keyword>
<dbReference type="Gene3D" id="1.10.510.10">
    <property type="entry name" value="Transferase(Phosphotransferase) domain 1"/>
    <property type="match status" value="1"/>
</dbReference>
<dbReference type="EC" id="2.7.1.166" evidence="4 15"/>
<protein>
    <recommendedName>
        <fullName evidence="13 15">3-deoxy-D-manno-octulosonic acid kinase</fullName>
        <shortName evidence="15">Kdo kinase</shortName>
        <ecNumber evidence="4 15">2.7.1.166</ecNumber>
    </recommendedName>
</protein>
<accession>A0ABT0GFE1</accession>
<evidence type="ECO:0000256" key="4">
    <source>
        <dbReference type="ARBA" id="ARBA00011988"/>
    </source>
</evidence>
<evidence type="ECO:0000256" key="3">
    <source>
        <dbReference type="ARBA" id="ARBA00010327"/>
    </source>
</evidence>
<evidence type="ECO:0000313" key="17">
    <source>
        <dbReference type="Proteomes" id="UP001431449"/>
    </source>
</evidence>
<evidence type="ECO:0000256" key="14">
    <source>
        <dbReference type="ARBA" id="ARBA00034417"/>
    </source>
</evidence>
<dbReference type="EMBL" id="JALNMH010000004">
    <property type="protein sequence ID" value="MCK7593259.1"/>
    <property type="molecule type" value="Genomic_DNA"/>
</dbReference>
<dbReference type="Pfam" id="PF06293">
    <property type="entry name" value="Kdo"/>
    <property type="match status" value="1"/>
</dbReference>
<keyword evidence="11 15" id="KW-0448">Lipopolysaccharide biosynthesis</keyword>
<evidence type="ECO:0000256" key="9">
    <source>
        <dbReference type="ARBA" id="ARBA00022777"/>
    </source>
</evidence>
<comment type="function">
    <text evidence="15">Catalyzes the ATP-dependent phosphorylation of the 3-deoxy-D-manno-octulosonic acid (Kdo) residue in Kdo-lipid IV(A) at the 4-OH position.</text>
</comment>
<name>A0ABT0GFE1_9GAMM</name>
<comment type="similarity">
    <text evidence="3 15">Belongs to the protein kinase superfamily. KdkA/RfaP family.</text>
</comment>
<feature type="active site" evidence="15">
    <location>
        <position position="169"/>
    </location>
</feature>
<dbReference type="GO" id="GO:0016301">
    <property type="term" value="F:kinase activity"/>
    <property type="evidence" value="ECO:0007669"/>
    <property type="project" value="UniProtKB-KW"/>
</dbReference>
<dbReference type="NCBIfam" id="NF002475">
    <property type="entry name" value="PRK01723.1"/>
    <property type="match status" value="1"/>
</dbReference>
<comment type="caution">
    <text evidence="16">The sequence shown here is derived from an EMBL/GenBank/DDBJ whole genome shotgun (WGS) entry which is preliminary data.</text>
</comment>
<evidence type="ECO:0000313" key="16">
    <source>
        <dbReference type="EMBL" id="MCK7593259.1"/>
    </source>
</evidence>
<organism evidence="16 17">
    <name type="scientific">Pseudomarimonas salicorniae</name>
    <dbReference type="NCBI Taxonomy" id="2933270"/>
    <lineage>
        <taxon>Bacteria</taxon>
        <taxon>Pseudomonadati</taxon>
        <taxon>Pseudomonadota</taxon>
        <taxon>Gammaproteobacteria</taxon>
        <taxon>Lysobacterales</taxon>
        <taxon>Lysobacteraceae</taxon>
        <taxon>Pseudomarimonas</taxon>
    </lineage>
</organism>
<keyword evidence="9 15" id="KW-0418">Kinase</keyword>
<keyword evidence="6 15" id="KW-0997">Cell inner membrane</keyword>
<keyword evidence="12 15" id="KW-0472">Membrane</keyword>
<evidence type="ECO:0000256" key="1">
    <source>
        <dbReference type="ARBA" id="ARBA00004515"/>
    </source>
</evidence>
<evidence type="ECO:0000256" key="11">
    <source>
        <dbReference type="ARBA" id="ARBA00022985"/>
    </source>
</evidence>
<evidence type="ECO:0000256" key="7">
    <source>
        <dbReference type="ARBA" id="ARBA00022679"/>
    </source>
</evidence>
<dbReference type="RefSeq" id="WP_248206558.1">
    <property type="nucleotide sequence ID" value="NZ_JALNMH010000004.1"/>
</dbReference>
<keyword evidence="10 15" id="KW-0067">ATP-binding</keyword>